<dbReference type="EMBL" id="JAAZQQ010000002">
    <property type="protein sequence ID" value="NKX44269.1"/>
    <property type="molecule type" value="Genomic_DNA"/>
</dbReference>
<dbReference type="Gene3D" id="6.10.280.50">
    <property type="match status" value="1"/>
</dbReference>
<dbReference type="InterPro" id="IPR007420">
    <property type="entry name" value="DUF465"/>
</dbReference>
<dbReference type="InterPro" id="IPR038444">
    <property type="entry name" value="DUF465_sf"/>
</dbReference>
<dbReference type="AlphaFoldDB" id="A0A7X6GYZ2"/>
<proteinExistence type="predicted"/>
<feature type="coiled-coil region" evidence="1">
    <location>
        <begin position="20"/>
        <end position="68"/>
    </location>
</feature>
<reference evidence="2 3" key="1">
    <citation type="submission" date="2020-04" db="EMBL/GenBank/DDBJ databases">
        <authorList>
            <person name="Yoon J."/>
        </authorList>
    </citation>
    <scope>NUCLEOTIDE SEQUENCE [LARGE SCALE GENOMIC DNA]</scope>
    <source>
        <strain evidence="2 3">KMU-115</strain>
    </source>
</reference>
<dbReference type="Pfam" id="PF04325">
    <property type="entry name" value="DUF465"/>
    <property type="match status" value="1"/>
</dbReference>
<comment type="caution">
    <text evidence="2">The sequence shown here is derived from an EMBL/GenBank/DDBJ whole genome shotgun (WGS) entry which is preliminary data.</text>
</comment>
<sequence length="75" mass="8688">MNAPKGPTEMTHEDVLRVKLEVLRREHRDLDDAIAALHDAVNPDQLTLRRLKKQKLQLKDRIARIEDELTPDIIA</sequence>
<evidence type="ECO:0000313" key="3">
    <source>
        <dbReference type="Proteomes" id="UP000526408"/>
    </source>
</evidence>
<dbReference type="RefSeq" id="WP_168622654.1">
    <property type="nucleotide sequence ID" value="NZ_JAAZQQ010000002.1"/>
</dbReference>
<keyword evidence="3" id="KW-1185">Reference proteome</keyword>
<keyword evidence="1" id="KW-0175">Coiled coil</keyword>
<organism evidence="2 3">
    <name type="scientific">Roseicyclus persicicus</name>
    <dbReference type="NCBI Taxonomy" id="2650661"/>
    <lineage>
        <taxon>Bacteria</taxon>
        <taxon>Pseudomonadati</taxon>
        <taxon>Pseudomonadota</taxon>
        <taxon>Alphaproteobacteria</taxon>
        <taxon>Rhodobacterales</taxon>
        <taxon>Roseobacteraceae</taxon>
        <taxon>Roseicyclus</taxon>
    </lineage>
</organism>
<evidence type="ECO:0000256" key="1">
    <source>
        <dbReference type="SAM" id="Coils"/>
    </source>
</evidence>
<accession>A0A7X6GYZ2</accession>
<name>A0A7X6GYZ2_9RHOB</name>
<evidence type="ECO:0000313" key="2">
    <source>
        <dbReference type="EMBL" id="NKX44269.1"/>
    </source>
</evidence>
<protein>
    <submittedName>
        <fullName evidence="2">DUF465 domain-containing protein</fullName>
    </submittedName>
</protein>
<gene>
    <name evidence="2" type="ORF">HCU73_06665</name>
</gene>
<dbReference type="Proteomes" id="UP000526408">
    <property type="component" value="Unassembled WGS sequence"/>
</dbReference>